<dbReference type="GO" id="GO:0008239">
    <property type="term" value="F:dipeptidyl-peptidase activity"/>
    <property type="evidence" value="ECO:0007669"/>
    <property type="project" value="InterPro"/>
</dbReference>
<dbReference type="SUPFAM" id="SSF53474">
    <property type="entry name" value="alpha/beta-Hydrolases"/>
    <property type="match status" value="1"/>
</dbReference>
<sequence>MSELQIARTAAEPVGESATEYKVPMRDGTVLATDVYLPADVAHAPTVLVRLPYDKNSRYVFFDRIARRFTDRGYAMVVQDVRGKFRSQGPTEPFEHEVDDGYDTIDWIVAQGWSDGAVGMFGDSYYGFTQWAAVVSAHPALKAIVPRVTTYELDSVNRDGLGGFGKPVPWMEAAYYLATHWVDHEAYEYDPNYDNRPLTDAFEEAFEAIGARSSSFDAQTPVTRADKGPFDHAHPRDAKPVPVLQTVGWFDNLMIPQMRDVMELESLPHWAAVQYIEAGSFDHENYVLDLAPVGDADDHGVDDDALERMLDLYTSQALDFLDVFVRGLKSPDTLPKVRWELGHVGWQTSSQWPPPGATTRSFDLTGLSNAAGATPGGRLVDAGAGEAGEVQWGFDPDNLVPSAVKNSFAFLFDYPDESATGDRGDVLTFTSERLTEPLDLAGPIEVDARVSSTAPTADVFVKLLDVAPDGSAHMIVRGQVQLDDAKNVSRAHVNLGHTGYRVRPNHALRVHISSSDFPLFVRSSGTDENRWTVVEPQASQQTLHVSAEWPARLIVTALPEERNDAS</sequence>
<feature type="domain" description="Xaa-Pro dipeptidyl-peptidase C-terminal" evidence="2">
    <location>
        <begin position="318"/>
        <end position="554"/>
    </location>
</feature>
<dbReference type="InterPro" id="IPR013736">
    <property type="entry name" value="Xaa-Pro_dipept_C"/>
</dbReference>
<proteinExistence type="predicted"/>
<dbReference type="Pfam" id="PF08530">
    <property type="entry name" value="PepX_C"/>
    <property type="match status" value="1"/>
</dbReference>
<dbReference type="Gene3D" id="3.40.50.1820">
    <property type="entry name" value="alpha/beta hydrolase"/>
    <property type="match status" value="1"/>
</dbReference>
<dbReference type="EMBL" id="AP022588">
    <property type="protein sequence ID" value="BBY28474.1"/>
    <property type="molecule type" value="Genomic_DNA"/>
</dbReference>
<dbReference type="Proteomes" id="UP000467193">
    <property type="component" value="Chromosome"/>
</dbReference>
<dbReference type="SMART" id="SM00939">
    <property type="entry name" value="PepX_C"/>
    <property type="match status" value="1"/>
</dbReference>
<reference evidence="3 4" key="1">
    <citation type="journal article" date="2019" name="Emerg. Microbes Infect.">
        <title>Comprehensive subspecies identification of 175 nontuberculous mycobacteria species based on 7547 genomic profiles.</title>
        <authorList>
            <person name="Matsumoto Y."/>
            <person name="Kinjo T."/>
            <person name="Motooka D."/>
            <person name="Nabeya D."/>
            <person name="Jung N."/>
            <person name="Uechi K."/>
            <person name="Horii T."/>
            <person name="Iida T."/>
            <person name="Fujita J."/>
            <person name="Nakamura S."/>
        </authorList>
    </citation>
    <scope>NUCLEOTIDE SEQUENCE [LARGE SCALE GENOMIC DNA]</scope>
    <source>
        <strain evidence="3 4">JCM 17899</strain>
    </source>
</reference>
<dbReference type="Gene3D" id="2.60.120.260">
    <property type="entry name" value="Galactose-binding domain-like"/>
    <property type="match status" value="1"/>
</dbReference>
<dbReference type="AlphaFoldDB" id="A0A7I7QQA1"/>
<protein>
    <submittedName>
        <fullName evidence="3">Esterase</fullName>
    </submittedName>
</protein>
<evidence type="ECO:0000256" key="1">
    <source>
        <dbReference type="ARBA" id="ARBA00022801"/>
    </source>
</evidence>
<gene>
    <name evidence="3" type="ORF">MSEDJ_25700</name>
</gene>
<organism evidence="3 4">
    <name type="scientific">Mycolicibacterium sediminis</name>
    <dbReference type="NCBI Taxonomy" id="1286180"/>
    <lineage>
        <taxon>Bacteria</taxon>
        <taxon>Bacillati</taxon>
        <taxon>Actinomycetota</taxon>
        <taxon>Actinomycetes</taxon>
        <taxon>Mycobacteriales</taxon>
        <taxon>Mycobacteriaceae</taxon>
        <taxon>Mycolicibacterium</taxon>
    </lineage>
</organism>
<dbReference type="NCBIfam" id="TIGR00976">
    <property type="entry name" value="CocE_NonD"/>
    <property type="match status" value="1"/>
</dbReference>
<dbReference type="InterPro" id="IPR000383">
    <property type="entry name" value="Xaa-Pro-like_dom"/>
</dbReference>
<dbReference type="SUPFAM" id="SSF49785">
    <property type="entry name" value="Galactose-binding domain-like"/>
    <property type="match status" value="1"/>
</dbReference>
<name>A0A7I7QQA1_9MYCO</name>
<dbReference type="InterPro" id="IPR008979">
    <property type="entry name" value="Galactose-bd-like_sf"/>
</dbReference>
<dbReference type="InterPro" id="IPR029058">
    <property type="entry name" value="AB_hydrolase_fold"/>
</dbReference>
<dbReference type="InterPro" id="IPR005674">
    <property type="entry name" value="CocE/Ser_esterase"/>
</dbReference>
<evidence type="ECO:0000313" key="4">
    <source>
        <dbReference type="Proteomes" id="UP000467193"/>
    </source>
</evidence>
<dbReference type="Pfam" id="PF02129">
    <property type="entry name" value="Peptidase_S15"/>
    <property type="match status" value="1"/>
</dbReference>
<dbReference type="KEGG" id="msei:MSEDJ_25700"/>
<dbReference type="Gene3D" id="1.10.3020.10">
    <property type="entry name" value="alpha-amino acid ester hydrolase ( Helical cap domain)"/>
    <property type="match status" value="1"/>
</dbReference>
<keyword evidence="4" id="KW-1185">Reference proteome</keyword>
<accession>A0A7I7QQA1</accession>
<evidence type="ECO:0000259" key="2">
    <source>
        <dbReference type="SMART" id="SM00939"/>
    </source>
</evidence>
<evidence type="ECO:0000313" key="3">
    <source>
        <dbReference type="EMBL" id="BBY28474.1"/>
    </source>
</evidence>
<keyword evidence="1" id="KW-0378">Hydrolase</keyword>